<dbReference type="HAMAP" id="MF_00478">
    <property type="entry name" value="RsxE_RnfE"/>
    <property type="match status" value="1"/>
</dbReference>
<keyword evidence="3 8" id="KW-0812">Transmembrane</keyword>
<evidence type="ECO:0000256" key="5">
    <source>
        <dbReference type="ARBA" id="ARBA00022982"/>
    </source>
</evidence>
<name>A0A1M7H181_RUMFL</name>
<dbReference type="Pfam" id="PF02508">
    <property type="entry name" value="Rnf-Nqr"/>
    <property type="match status" value="1"/>
</dbReference>
<dbReference type="GO" id="GO:0005886">
    <property type="term" value="C:plasma membrane"/>
    <property type="evidence" value="ECO:0007669"/>
    <property type="project" value="UniProtKB-SubCell"/>
</dbReference>
<dbReference type="GO" id="GO:0012505">
    <property type="term" value="C:endomembrane system"/>
    <property type="evidence" value="ECO:0007669"/>
    <property type="project" value="UniProtKB-SubCell"/>
</dbReference>
<proteinExistence type="inferred from homology"/>
<comment type="similarity">
    <text evidence="8">Belongs to the NqrDE/RnfAE family.</text>
</comment>
<evidence type="ECO:0000256" key="6">
    <source>
        <dbReference type="ARBA" id="ARBA00022989"/>
    </source>
</evidence>
<dbReference type="RefSeq" id="WP_072948358.1">
    <property type="nucleotide sequence ID" value="NZ_FRCT01000002.1"/>
</dbReference>
<dbReference type="NCBIfam" id="TIGR01948">
    <property type="entry name" value="rnfE"/>
    <property type="match status" value="1"/>
</dbReference>
<gene>
    <name evidence="8" type="primary">rnfE</name>
    <name evidence="9" type="ORF">SAMN04487860_10263</name>
</gene>
<dbReference type="AlphaFoldDB" id="A0A1M7H181"/>
<dbReference type="InterPro" id="IPR010968">
    <property type="entry name" value="RnfE"/>
</dbReference>
<feature type="transmembrane region" description="Helical" evidence="8">
    <location>
        <begin position="97"/>
        <end position="116"/>
    </location>
</feature>
<dbReference type="InterPro" id="IPR003667">
    <property type="entry name" value="NqrDE/RnfAE"/>
</dbReference>
<evidence type="ECO:0000256" key="2">
    <source>
        <dbReference type="ARBA" id="ARBA00022448"/>
    </source>
</evidence>
<dbReference type="GO" id="GO:0022900">
    <property type="term" value="P:electron transport chain"/>
    <property type="evidence" value="ECO:0007669"/>
    <property type="project" value="UniProtKB-UniRule"/>
</dbReference>
<feature type="transmembrane region" description="Helical" evidence="8">
    <location>
        <begin position="172"/>
        <end position="194"/>
    </location>
</feature>
<dbReference type="OrthoDB" id="9790976at2"/>
<evidence type="ECO:0000313" key="9">
    <source>
        <dbReference type="EMBL" id="SHM22321.1"/>
    </source>
</evidence>
<dbReference type="Proteomes" id="UP000184394">
    <property type="component" value="Unassembled WGS sequence"/>
</dbReference>
<evidence type="ECO:0000256" key="1">
    <source>
        <dbReference type="ARBA" id="ARBA00004127"/>
    </source>
</evidence>
<dbReference type="PIRSF" id="PIRSF006102">
    <property type="entry name" value="NQR_DE"/>
    <property type="match status" value="1"/>
</dbReference>
<evidence type="ECO:0000313" key="10">
    <source>
        <dbReference type="Proteomes" id="UP000184394"/>
    </source>
</evidence>
<evidence type="ECO:0000256" key="3">
    <source>
        <dbReference type="ARBA" id="ARBA00022692"/>
    </source>
</evidence>
<comment type="subcellular location">
    <subcellularLocation>
        <location evidence="8">Cell membrane</location>
        <topology evidence="8">Multi-pass membrane protein</topology>
    </subcellularLocation>
    <subcellularLocation>
        <location evidence="1">Endomembrane system</location>
        <topology evidence="1">Multi-pass membrane protein</topology>
    </subcellularLocation>
</comment>
<comment type="subunit">
    <text evidence="8">The complex is composed of six subunits: RnfA, RnfB, RnfC, RnfD, RnfE and RnfG.</text>
</comment>
<organism evidence="9 10">
    <name type="scientific">Ruminococcus flavefaciens</name>
    <dbReference type="NCBI Taxonomy" id="1265"/>
    <lineage>
        <taxon>Bacteria</taxon>
        <taxon>Bacillati</taxon>
        <taxon>Bacillota</taxon>
        <taxon>Clostridia</taxon>
        <taxon>Eubacteriales</taxon>
        <taxon>Oscillospiraceae</taxon>
        <taxon>Ruminococcus</taxon>
    </lineage>
</organism>
<keyword evidence="2 8" id="KW-0813">Transport</keyword>
<accession>A0A1M7H181</accession>
<protein>
    <recommendedName>
        <fullName evidence="8">Ion-translocating oxidoreductase complex subunit E</fullName>
        <ecNumber evidence="8">7.-.-.-</ecNumber>
    </recommendedName>
    <alternativeName>
        <fullName evidence="8">Rnf electron transport complex subunit E</fullName>
    </alternativeName>
</protein>
<evidence type="ECO:0000256" key="7">
    <source>
        <dbReference type="ARBA" id="ARBA00023136"/>
    </source>
</evidence>
<evidence type="ECO:0000256" key="8">
    <source>
        <dbReference type="HAMAP-Rule" id="MF_00478"/>
    </source>
</evidence>
<keyword evidence="4 8" id="KW-1278">Translocase</keyword>
<feature type="transmembrane region" description="Helical" evidence="8">
    <location>
        <begin position="75"/>
        <end position="91"/>
    </location>
</feature>
<keyword evidence="7 8" id="KW-0472">Membrane</keyword>
<feature type="transmembrane region" description="Helical" evidence="8">
    <location>
        <begin position="128"/>
        <end position="152"/>
    </location>
</feature>
<dbReference type="PANTHER" id="PTHR30586:SF0">
    <property type="entry name" value="ION-TRANSLOCATING OXIDOREDUCTASE COMPLEX SUBUNIT E"/>
    <property type="match status" value="1"/>
</dbReference>
<dbReference type="PANTHER" id="PTHR30586">
    <property type="entry name" value="ELECTRON TRANSPORT COMPLEX PROTEIN RNFE"/>
    <property type="match status" value="1"/>
</dbReference>
<dbReference type="EC" id="7.-.-.-" evidence="8"/>
<dbReference type="NCBIfam" id="NF009070">
    <property type="entry name" value="PRK12405.1"/>
    <property type="match status" value="1"/>
</dbReference>
<reference evidence="9 10" key="1">
    <citation type="submission" date="2016-11" db="EMBL/GenBank/DDBJ databases">
        <authorList>
            <person name="Jaros S."/>
            <person name="Januszkiewicz K."/>
            <person name="Wedrychowicz H."/>
        </authorList>
    </citation>
    <scope>NUCLEOTIDE SEQUENCE [LARGE SCALE GENOMIC DNA]</scope>
    <source>
        <strain evidence="9 10">Y1</strain>
    </source>
</reference>
<dbReference type="EMBL" id="FRCT01000002">
    <property type="protein sequence ID" value="SHM22321.1"/>
    <property type="molecule type" value="Genomic_DNA"/>
</dbReference>
<evidence type="ECO:0000256" key="4">
    <source>
        <dbReference type="ARBA" id="ARBA00022967"/>
    </source>
</evidence>
<keyword evidence="5 8" id="KW-0249">Electron transport</keyword>
<comment type="function">
    <text evidence="8">Part of a membrane-bound complex that couples electron transfer with translocation of ions across the membrane.</text>
</comment>
<feature type="transmembrane region" description="Helical" evidence="8">
    <location>
        <begin position="46"/>
        <end position="63"/>
    </location>
</feature>
<keyword evidence="8" id="KW-1003">Cell membrane</keyword>
<sequence length="224" mass="23502">MADNKTSLTKELTKGIIKENPTLVMLLGMCPTLAVTTQALNGIGMGLATTFVLLGSNIVISALRKIIPDKVRIPAFIVVIASFVTLIGFLLEGFVPSLYDSLGIYLTLITVNCIIFGRAEMFASKNGVIASACDAIGMGIGFTLALFLMGSVREIIGSGKWLGLTIPVLSDNPMLLFIMPAGGFFTLGVIIALVNKLSKKKPPQELGCSGCPNADACGKAGDCK</sequence>
<keyword evidence="6 8" id="KW-1133">Transmembrane helix</keyword>